<dbReference type="Pfam" id="PF20124">
    <property type="entry name" value="DUF6514"/>
    <property type="match status" value="1"/>
</dbReference>
<keyword evidence="2" id="KW-1185">Reference proteome</keyword>
<dbReference type="PIRSF" id="PIRSF033595">
    <property type="entry name" value="UCP033595"/>
    <property type="match status" value="1"/>
</dbReference>
<gene>
    <name evidence="1" type="ORF">H9637_11810</name>
</gene>
<organism evidence="1 2">
    <name type="scientific">Clostridium faecium</name>
    <dbReference type="NCBI Taxonomy" id="2762223"/>
    <lineage>
        <taxon>Bacteria</taxon>
        <taxon>Bacillati</taxon>
        <taxon>Bacillota</taxon>
        <taxon>Clostridia</taxon>
        <taxon>Eubacteriales</taxon>
        <taxon>Clostridiaceae</taxon>
        <taxon>Clostridium</taxon>
    </lineage>
</organism>
<dbReference type="InterPro" id="IPR017016">
    <property type="entry name" value="UCP033595"/>
</dbReference>
<accession>A0ABR8YU56</accession>
<reference evidence="1 2" key="1">
    <citation type="submission" date="2020-08" db="EMBL/GenBank/DDBJ databases">
        <title>A Genomic Blueprint of the Chicken Gut Microbiome.</title>
        <authorList>
            <person name="Gilroy R."/>
            <person name="Ravi A."/>
            <person name="Getino M."/>
            <person name="Pursley I."/>
            <person name="Horton D.L."/>
            <person name="Alikhan N.-F."/>
            <person name="Baker D."/>
            <person name="Gharbi K."/>
            <person name="Hall N."/>
            <person name="Watson M."/>
            <person name="Adriaenssens E.M."/>
            <person name="Foster-Nyarko E."/>
            <person name="Jarju S."/>
            <person name="Secka A."/>
            <person name="Antonio M."/>
            <person name="Oren A."/>
            <person name="Chaudhuri R."/>
            <person name="La Ragione R.M."/>
            <person name="Hildebrand F."/>
            <person name="Pallen M.J."/>
        </authorList>
    </citation>
    <scope>NUCLEOTIDE SEQUENCE [LARGE SCALE GENOMIC DNA]</scope>
    <source>
        <strain evidence="1 2">N37</strain>
    </source>
</reference>
<dbReference type="RefSeq" id="WP_191740679.1">
    <property type="nucleotide sequence ID" value="NZ_JACSQB010000093.1"/>
</dbReference>
<protein>
    <submittedName>
        <fullName evidence="1">Uncharacterized protein</fullName>
    </submittedName>
</protein>
<evidence type="ECO:0000313" key="1">
    <source>
        <dbReference type="EMBL" id="MBD8047719.1"/>
    </source>
</evidence>
<comment type="caution">
    <text evidence="1">The sequence shown here is derived from an EMBL/GenBank/DDBJ whole genome shotgun (WGS) entry which is preliminary data.</text>
</comment>
<dbReference type="Proteomes" id="UP000627166">
    <property type="component" value="Unassembled WGS sequence"/>
</dbReference>
<proteinExistence type="predicted"/>
<name>A0ABR8YU56_9CLOT</name>
<sequence>MVVVETLAQAVEIEKNVEYNYVYKLLESSYGVDVNGKTQIVQAYGIEVEREDVIKGKKVSQCRDFVKYISPKKEKVGNIMKMLYQHLVSPIHLIDVIGEYVDECVNDFDEELLIKEMKEIEGLKNMVAL</sequence>
<dbReference type="EMBL" id="JACSQB010000093">
    <property type="protein sequence ID" value="MBD8047719.1"/>
    <property type="molecule type" value="Genomic_DNA"/>
</dbReference>
<evidence type="ECO:0000313" key="2">
    <source>
        <dbReference type="Proteomes" id="UP000627166"/>
    </source>
</evidence>